<dbReference type="RefSeq" id="WP_100336612.1">
    <property type="nucleotide sequence ID" value="NZ_PGFA01000001.1"/>
</dbReference>
<dbReference type="OrthoDB" id="885672at2"/>
<evidence type="ECO:0008006" key="3">
    <source>
        <dbReference type="Google" id="ProtNLM"/>
    </source>
</evidence>
<evidence type="ECO:0000313" key="2">
    <source>
        <dbReference type="Proteomes" id="UP000228535"/>
    </source>
</evidence>
<dbReference type="Proteomes" id="UP000228535">
    <property type="component" value="Unassembled WGS sequence"/>
</dbReference>
<keyword evidence="2" id="KW-1185">Reference proteome</keyword>
<protein>
    <recommendedName>
        <fullName evidence="3">Copper chaperone CopZ</fullName>
    </recommendedName>
</protein>
<dbReference type="EMBL" id="PGFA01000001">
    <property type="protein sequence ID" value="PJJ60990.1"/>
    <property type="molecule type" value="Genomic_DNA"/>
</dbReference>
<comment type="caution">
    <text evidence="1">The sequence shown here is derived from an EMBL/GenBank/DDBJ whole genome shotgun (WGS) entry which is preliminary data.</text>
</comment>
<proteinExistence type="predicted"/>
<dbReference type="AlphaFoldDB" id="A0A2M9BSQ5"/>
<accession>A0A2M9BSQ5</accession>
<gene>
    <name evidence="1" type="ORF">CLV45_2427</name>
</gene>
<organism evidence="1 2">
    <name type="scientific">Hymenobacter chitinivorans DSM 11115</name>
    <dbReference type="NCBI Taxonomy" id="1121954"/>
    <lineage>
        <taxon>Bacteria</taxon>
        <taxon>Pseudomonadati</taxon>
        <taxon>Bacteroidota</taxon>
        <taxon>Cytophagia</taxon>
        <taxon>Cytophagales</taxon>
        <taxon>Hymenobacteraceae</taxon>
        <taxon>Hymenobacter</taxon>
    </lineage>
</organism>
<reference evidence="1 2" key="1">
    <citation type="submission" date="2017-11" db="EMBL/GenBank/DDBJ databases">
        <title>Genomic Encyclopedia of Archaeal and Bacterial Type Strains, Phase II (KMG-II): From Individual Species to Whole Genera.</title>
        <authorList>
            <person name="Goeker M."/>
        </authorList>
    </citation>
    <scope>NUCLEOTIDE SEQUENCE [LARGE SCALE GENOMIC DNA]</scope>
    <source>
        <strain evidence="1 2">DSM 11115</strain>
    </source>
</reference>
<evidence type="ECO:0000313" key="1">
    <source>
        <dbReference type="EMBL" id="PJJ60990.1"/>
    </source>
</evidence>
<sequence>MATSFSDPSANNTQLVRYSIEVPVMTTPESLVTVREILQNHHLLVDQITDGQVHVASATGAEPDWPAIKQALEEAGYPATHTTTSED</sequence>
<name>A0A2M9BSQ5_9BACT</name>